<dbReference type="InParanoid" id="A0A672L9S2"/>
<dbReference type="Proteomes" id="UP000472262">
    <property type="component" value="Unassembled WGS sequence"/>
</dbReference>
<reference evidence="1" key="2">
    <citation type="submission" date="2025-09" db="UniProtKB">
        <authorList>
            <consortium name="Ensembl"/>
        </authorList>
    </citation>
    <scope>IDENTIFICATION</scope>
</reference>
<dbReference type="Ensembl" id="ENSSGRT00000021774.1">
    <property type="protein sequence ID" value="ENSSGRP00000020155.1"/>
    <property type="gene ID" value="ENSSGRG00000012192.1"/>
</dbReference>
<evidence type="ECO:0000313" key="2">
    <source>
        <dbReference type="Proteomes" id="UP000472262"/>
    </source>
</evidence>
<protein>
    <submittedName>
        <fullName evidence="1">Uncharacterized protein</fullName>
    </submittedName>
</protein>
<name>A0A672L9S2_SINGR</name>
<organism evidence="1 2">
    <name type="scientific">Sinocyclocheilus grahami</name>
    <name type="common">Dianchi golden-line fish</name>
    <name type="synonym">Barbus grahami</name>
    <dbReference type="NCBI Taxonomy" id="75366"/>
    <lineage>
        <taxon>Eukaryota</taxon>
        <taxon>Metazoa</taxon>
        <taxon>Chordata</taxon>
        <taxon>Craniata</taxon>
        <taxon>Vertebrata</taxon>
        <taxon>Euteleostomi</taxon>
        <taxon>Actinopterygii</taxon>
        <taxon>Neopterygii</taxon>
        <taxon>Teleostei</taxon>
        <taxon>Ostariophysi</taxon>
        <taxon>Cypriniformes</taxon>
        <taxon>Cyprinidae</taxon>
        <taxon>Cyprininae</taxon>
        <taxon>Sinocyclocheilus</taxon>
    </lineage>
</organism>
<proteinExistence type="predicted"/>
<dbReference type="AlphaFoldDB" id="A0A672L9S2"/>
<accession>A0A672L9S2</accession>
<evidence type="ECO:0000313" key="1">
    <source>
        <dbReference type="Ensembl" id="ENSSGRP00000020155.1"/>
    </source>
</evidence>
<sequence>SSEAGLWVTVEGASSAILLKSKITLKCGFDLGFTLKPTLLILEINSVNGLLSSGTLFSLFSPLLHLLLGRYAFHLWRPLSQVITEATKKLPTAVSVRNKQTIFNIHPEKKKKQGTKAKRYIFVAYLPINESNDLW</sequence>
<reference evidence="1" key="1">
    <citation type="submission" date="2025-08" db="UniProtKB">
        <authorList>
            <consortium name="Ensembl"/>
        </authorList>
    </citation>
    <scope>IDENTIFICATION</scope>
</reference>
<keyword evidence="2" id="KW-1185">Reference proteome</keyword>